<dbReference type="InterPro" id="IPR051673">
    <property type="entry name" value="SSDNA_exonuclease_RecJ"/>
</dbReference>
<keyword evidence="1" id="KW-0269">Exonuclease</keyword>
<comment type="caution">
    <text evidence="1">The sequence shown here is derived from an EMBL/GenBank/DDBJ whole genome shotgun (WGS) entry which is preliminary data.</text>
</comment>
<protein>
    <submittedName>
        <fullName evidence="1">Single-stranded-DNA-specific exonuclease recJ</fullName>
    </submittedName>
</protein>
<sequence length="78" mass="8818">MNHKWNYQPITPEQAETSQTLAQELGISPILGQLLVQRGITKAGDAKKFFRPQLPDLHDPFLMNDMDIAVERLNKAMG</sequence>
<dbReference type="PANTHER" id="PTHR30255:SF2">
    <property type="entry name" value="SINGLE-STRANDED-DNA-SPECIFIC EXONUCLEASE RECJ"/>
    <property type="match status" value="1"/>
</dbReference>
<dbReference type="EMBL" id="AJWZ01012045">
    <property type="protein sequence ID" value="EKC43339.1"/>
    <property type="molecule type" value="Genomic_DNA"/>
</dbReference>
<accession>K1RHV6</accession>
<dbReference type="GO" id="GO:0004527">
    <property type="term" value="F:exonuclease activity"/>
    <property type="evidence" value="ECO:0007669"/>
    <property type="project" value="UniProtKB-KW"/>
</dbReference>
<gene>
    <name evidence="1" type="ORF">OBE_18050</name>
</gene>
<evidence type="ECO:0000313" key="1">
    <source>
        <dbReference type="EMBL" id="EKC43339.1"/>
    </source>
</evidence>
<proteinExistence type="predicted"/>
<dbReference type="PANTHER" id="PTHR30255">
    <property type="entry name" value="SINGLE-STRANDED-DNA-SPECIFIC EXONUCLEASE RECJ"/>
    <property type="match status" value="1"/>
</dbReference>
<feature type="non-terminal residue" evidence="1">
    <location>
        <position position="78"/>
    </location>
</feature>
<organism evidence="1">
    <name type="scientific">human gut metagenome</name>
    <dbReference type="NCBI Taxonomy" id="408170"/>
    <lineage>
        <taxon>unclassified sequences</taxon>
        <taxon>metagenomes</taxon>
        <taxon>organismal metagenomes</taxon>
    </lineage>
</organism>
<name>K1RHV6_9ZZZZ</name>
<keyword evidence="1" id="KW-0378">Hydrolase</keyword>
<keyword evidence="1" id="KW-0540">Nuclease</keyword>
<dbReference type="AlphaFoldDB" id="K1RHV6"/>
<reference evidence="1" key="1">
    <citation type="journal article" date="2013" name="Environ. Microbiol.">
        <title>Microbiota from the distal guts of lean and obese adolescents exhibit partial functional redundancy besides clear differences in community structure.</title>
        <authorList>
            <person name="Ferrer M."/>
            <person name="Ruiz A."/>
            <person name="Lanza F."/>
            <person name="Haange S.B."/>
            <person name="Oberbach A."/>
            <person name="Till H."/>
            <person name="Bargiela R."/>
            <person name="Campoy C."/>
            <person name="Segura M.T."/>
            <person name="Richter M."/>
            <person name="von Bergen M."/>
            <person name="Seifert J."/>
            <person name="Suarez A."/>
        </authorList>
    </citation>
    <scope>NUCLEOTIDE SEQUENCE</scope>
</reference>